<dbReference type="Proteomes" id="UP000481861">
    <property type="component" value="Unassembled WGS sequence"/>
</dbReference>
<evidence type="ECO:0000256" key="1">
    <source>
        <dbReference type="ARBA" id="ARBA00022737"/>
    </source>
</evidence>
<evidence type="ECO:0000313" key="5">
    <source>
        <dbReference type="EMBL" id="KAF2878042.1"/>
    </source>
</evidence>
<dbReference type="InterPro" id="IPR051589">
    <property type="entry name" value="Sialate-O-sulfotransferase"/>
</dbReference>
<dbReference type="InterPro" id="IPR002889">
    <property type="entry name" value="WSC_carb-bd"/>
</dbReference>
<gene>
    <name evidence="5" type="ORF">BDV95DRAFT_589024</name>
</gene>
<dbReference type="AlphaFoldDB" id="A0A7C8MP09"/>
<keyword evidence="1" id="KW-0677">Repeat</keyword>
<dbReference type="OrthoDB" id="2019572at2759"/>
<dbReference type="EMBL" id="JAADJZ010000001">
    <property type="protein sequence ID" value="KAF2878042.1"/>
    <property type="molecule type" value="Genomic_DNA"/>
</dbReference>
<protein>
    <submittedName>
        <fullName evidence="5">WSC domain-containing protein</fullName>
    </submittedName>
</protein>
<accession>A0A7C8MP09</accession>
<sequence>MYATTIVTLLAAICAAPLASAVDLFDEPPCPYAFTPFKYSGCYTDYLDFGGLRALKYLSSIPGASVSIETCTASCKGAGYRYAGLEYGRECYCGSYFLSDIAAETSCDLPCTGNSSEICGGLDRLSIYIDPTFPGSSVANSIDYKSIGCWTEGNGGRAMARNGRETWAADIDMTVDSCLNECGARGYPFAGLEFANDVSASDCNMPCKGNSSQSCGGPDRLSAYRANILLSTEPCGAQLGYPSPSPSSTKTTQSSAPASSAPAGSKSSTSTSATLAVVPTPSNTYVAPSYTPTQSAVVPPAPTASCHCSTPVPWAGNKAVGQVPLPCVGCNDVASQRTSLPYKLYNQKDFTRCKTYSAAGLRNGCADACKTQYDWCNQKAEVCRQNPKTAGCGTWNIFTSYFTMKTNCVTQWSDCTKVNAWVTDKGYCGKPQNANPYVSDTWFSWLNSWLSGWGF</sequence>
<dbReference type="PROSITE" id="PS51212">
    <property type="entry name" value="WSC"/>
    <property type="match status" value="2"/>
</dbReference>
<feature type="domain" description="WSC" evidence="4">
    <location>
        <begin position="143"/>
        <end position="227"/>
    </location>
</feature>
<evidence type="ECO:0000313" key="6">
    <source>
        <dbReference type="Proteomes" id="UP000481861"/>
    </source>
</evidence>
<feature type="region of interest" description="Disordered" evidence="2">
    <location>
        <begin position="240"/>
        <end position="272"/>
    </location>
</feature>
<dbReference type="PANTHER" id="PTHR45964">
    <property type="entry name" value="WSCD FAMILY MEMBER CG9164"/>
    <property type="match status" value="1"/>
</dbReference>
<name>A0A7C8MP09_9PLEO</name>
<feature type="signal peptide" evidence="3">
    <location>
        <begin position="1"/>
        <end position="21"/>
    </location>
</feature>
<comment type="caution">
    <text evidence="5">The sequence shown here is derived from an EMBL/GenBank/DDBJ whole genome shotgun (WGS) entry which is preliminary data.</text>
</comment>
<evidence type="ECO:0000259" key="4">
    <source>
        <dbReference type="PROSITE" id="PS51212"/>
    </source>
</evidence>
<dbReference type="PANTHER" id="PTHR45964:SF5">
    <property type="entry name" value="WSCD FAMILY MEMBER CG9164"/>
    <property type="match status" value="1"/>
</dbReference>
<evidence type="ECO:0000256" key="2">
    <source>
        <dbReference type="SAM" id="MobiDB-lite"/>
    </source>
</evidence>
<dbReference type="SMART" id="SM00321">
    <property type="entry name" value="WSC"/>
    <property type="match status" value="2"/>
</dbReference>
<organism evidence="5 6">
    <name type="scientific">Massariosphaeria phaeospora</name>
    <dbReference type="NCBI Taxonomy" id="100035"/>
    <lineage>
        <taxon>Eukaryota</taxon>
        <taxon>Fungi</taxon>
        <taxon>Dikarya</taxon>
        <taxon>Ascomycota</taxon>
        <taxon>Pezizomycotina</taxon>
        <taxon>Dothideomycetes</taxon>
        <taxon>Pleosporomycetidae</taxon>
        <taxon>Pleosporales</taxon>
        <taxon>Pleosporales incertae sedis</taxon>
        <taxon>Massariosphaeria</taxon>
    </lineage>
</organism>
<keyword evidence="6" id="KW-1185">Reference proteome</keyword>
<feature type="chain" id="PRO_5028969197" evidence="3">
    <location>
        <begin position="22"/>
        <end position="455"/>
    </location>
</feature>
<evidence type="ECO:0000256" key="3">
    <source>
        <dbReference type="SAM" id="SignalP"/>
    </source>
</evidence>
<keyword evidence="3" id="KW-0732">Signal</keyword>
<feature type="compositionally biased region" description="Low complexity" evidence="2">
    <location>
        <begin position="246"/>
        <end position="272"/>
    </location>
</feature>
<feature type="domain" description="WSC" evidence="4">
    <location>
        <begin position="36"/>
        <end position="131"/>
    </location>
</feature>
<reference evidence="5 6" key="1">
    <citation type="submission" date="2020-01" db="EMBL/GenBank/DDBJ databases">
        <authorList>
            <consortium name="DOE Joint Genome Institute"/>
            <person name="Haridas S."/>
            <person name="Albert R."/>
            <person name="Binder M."/>
            <person name="Bloem J."/>
            <person name="Labutti K."/>
            <person name="Salamov A."/>
            <person name="Andreopoulos B."/>
            <person name="Baker S.E."/>
            <person name="Barry K."/>
            <person name="Bills G."/>
            <person name="Bluhm B.H."/>
            <person name="Cannon C."/>
            <person name="Castanera R."/>
            <person name="Culley D.E."/>
            <person name="Daum C."/>
            <person name="Ezra D."/>
            <person name="Gonzalez J.B."/>
            <person name="Henrissat B."/>
            <person name="Kuo A."/>
            <person name="Liang C."/>
            <person name="Lipzen A."/>
            <person name="Lutzoni F."/>
            <person name="Magnuson J."/>
            <person name="Mondo S."/>
            <person name="Nolan M."/>
            <person name="Ohm R."/>
            <person name="Pangilinan J."/>
            <person name="Park H.-J.H."/>
            <person name="Ramirez L."/>
            <person name="Alfaro M."/>
            <person name="Sun H."/>
            <person name="Tritt A."/>
            <person name="Yoshinaga Y."/>
            <person name="Zwiers L.-H.L."/>
            <person name="Turgeon B.G."/>
            <person name="Goodwin S.B."/>
            <person name="Spatafora J.W."/>
            <person name="Crous P.W."/>
            <person name="Grigoriev I.V."/>
        </authorList>
    </citation>
    <scope>NUCLEOTIDE SEQUENCE [LARGE SCALE GENOMIC DNA]</scope>
    <source>
        <strain evidence="5 6">CBS 611.86</strain>
    </source>
</reference>
<dbReference type="Pfam" id="PF01822">
    <property type="entry name" value="WSC"/>
    <property type="match status" value="2"/>
</dbReference>
<proteinExistence type="predicted"/>